<dbReference type="Proteomes" id="UP000435649">
    <property type="component" value="Unassembled WGS sequence"/>
</dbReference>
<dbReference type="FunFam" id="3.40.1280.10:FF:000001">
    <property type="entry name" value="tRNA (guanine-N(1)-)-methyltransferase"/>
    <property type="match status" value="1"/>
</dbReference>
<evidence type="ECO:0000313" key="19">
    <source>
        <dbReference type="EMBL" id="MST98562.1"/>
    </source>
</evidence>
<keyword evidence="10 15" id="KW-0949">S-adenosyl-L-methionine</keyword>
<dbReference type="PIRSF" id="PIRSF000386">
    <property type="entry name" value="tRNA_mtase"/>
    <property type="match status" value="1"/>
</dbReference>
<evidence type="ECO:0000256" key="5">
    <source>
        <dbReference type="ARBA" id="ARBA00012807"/>
    </source>
</evidence>
<evidence type="ECO:0000256" key="1">
    <source>
        <dbReference type="ARBA" id="ARBA00002634"/>
    </source>
</evidence>
<accession>A0A844G6P3</accession>
<dbReference type="CDD" id="cd18080">
    <property type="entry name" value="TrmD-like"/>
    <property type="match status" value="1"/>
</dbReference>
<comment type="catalytic activity">
    <reaction evidence="14 15 17">
        <text>guanosine(37) in tRNA + S-adenosyl-L-methionine = N(1)-methylguanosine(37) in tRNA + S-adenosyl-L-homocysteine + H(+)</text>
        <dbReference type="Rhea" id="RHEA:36899"/>
        <dbReference type="Rhea" id="RHEA-COMP:10145"/>
        <dbReference type="Rhea" id="RHEA-COMP:10147"/>
        <dbReference type="ChEBI" id="CHEBI:15378"/>
        <dbReference type="ChEBI" id="CHEBI:57856"/>
        <dbReference type="ChEBI" id="CHEBI:59789"/>
        <dbReference type="ChEBI" id="CHEBI:73542"/>
        <dbReference type="ChEBI" id="CHEBI:74269"/>
        <dbReference type="EC" id="2.1.1.228"/>
    </reaction>
</comment>
<feature type="binding site" evidence="15 16">
    <location>
        <begin position="130"/>
        <end position="135"/>
    </location>
    <ligand>
        <name>S-adenosyl-L-methionine</name>
        <dbReference type="ChEBI" id="CHEBI:59789"/>
    </ligand>
</feature>
<dbReference type="GO" id="GO:0052906">
    <property type="term" value="F:tRNA (guanine(37)-N1)-methyltransferase activity"/>
    <property type="evidence" value="ECO:0007669"/>
    <property type="project" value="UniProtKB-UniRule"/>
</dbReference>
<comment type="function">
    <text evidence="1 15 17">Specifically methylates guanosine-37 in various tRNAs.</text>
</comment>
<dbReference type="NCBIfam" id="TIGR00088">
    <property type="entry name" value="trmD"/>
    <property type="match status" value="1"/>
</dbReference>
<dbReference type="InterPro" id="IPR002649">
    <property type="entry name" value="tRNA_m1G_MeTrfase_TrmD"/>
</dbReference>
<feature type="binding site" evidence="15 16">
    <location>
        <position position="110"/>
    </location>
    <ligand>
        <name>S-adenosyl-L-methionine</name>
        <dbReference type="ChEBI" id="CHEBI:59789"/>
    </ligand>
</feature>
<keyword evidence="7 15" id="KW-0963">Cytoplasm</keyword>
<dbReference type="EMBL" id="VUNS01000020">
    <property type="protein sequence ID" value="MST98562.1"/>
    <property type="molecule type" value="Genomic_DNA"/>
</dbReference>
<sequence length="233" mass="25886">MRIDIVTLFPEIFPGPLGESIIGRAAARKLVRINAVDLRNYTDDARGTVDDKPYGGGPGMLMKVEPLVKAVEDLRKPGSMVILTSPRGERFSQKAARELAKKEHLIMIAGHYEGVDERAIELAVDREYSLGDFVLTSGNLAAMVMADAVVRLLPGVLGSDESSVDESHSSGLLEYPQYTRPPEFRGRMVPEVLLSGDHGRVDAWRQAQSERLTRERRPDLWEHYLKTMEAGSK</sequence>
<evidence type="ECO:0000256" key="12">
    <source>
        <dbReference type="ARBA" id="ARBA00029736"/>
    </source>
</evidence>
<evidence type="ECO:0000256" key="10">
    <source>
        <dbReference type="ARBA" id="ARBA00022691"/>
    </source>
</evidence>
<comment type="caution">
    <text evidence="19">The sequence shown here is derived from an EMBL/GenBank/DDBJ whole genome shotgun (WGS) entry which is preliminary data.</text>
</comment>
<gene>
    <name evidence="15 19" type="primary">trmD</name>
    <name evidence="19" type="ORF">FYJ85_16105</name>
</gene>
<comment type="similarity">
    <text evidence="3 15 17">Belongs to the RNA methyltransferase TrmD family.</text>
</comment>
<comment type="subunit">
    <text evidence="4 15 17">Homodimer.</text>
</comment>
<dbReference type="EC" id="2.1.1.228" evidence="5 15"/>
<dbReference type="Pfam" id="PF01746">
    <property type="entry name" value="tRNA_m1G_MT"/>
    <property type="match status" value="1"/>
</dbReference>
<dbReference type="PANTHER" id="PTHR46417:SF1">
    <property type="entry name" value="TRNA (GUANINE-N(1)-)-METHYLTRANSFERASE"/>
    <property type="match status" value="1"/>
</dbReference>
<keyword evidence="8 15" id="KW-0489">Methyltransferase</keyword>
<evidence type="ECO:0000256" key="8">
    <source>
        <dbReference type="ARBA" id="ARBA00022603"/>
    </source>
</evidence>
<dbReference type="AlphaFoldDB" id="A0A844G6P3"/>
<dbReference type="HAMAP" id="MF_00605">
    <property type="entry name" value="TrmD"/>
    <property type="match status" value="1"/>
</dbReference>
<protein>
    <recommendedName>
        <fullName evidence="6 15">tRNA (guanine-N(1)-)-methyltransferase</fullName>
        <ecNumber evidence="5 15">2.1.1.228</ecNumber>
    </recommendedName>
    <alternativeName>
        <fullName evidence="12 15">M1G-methyltransferase</fullName>
    </alternativeName>
    <alternativeName>
        <fullName evidence="13 15">tRNA [GM37] methyltransferase</fullName>
    </alternativeName>
</protein>
<evidence type="ECO:0000256" key="2">
    <source>
        <dbReference type="ARBA" id="ARBA00004496"/>
    </source>
</evidence>
<dbReference type="NCBIfam" id="NF000648">
    <property type="entry name" value="PRK00026.1"/>
    <property type="match status" value="1"/>
</dbReference>
<evidence type="ECO:0000256" key="6">
    <source>
        <dbReference type="ARBA" id="ARBA00014679"/>
    </source>
</evidence>
<evidence type="ECO:0000256" key="11">
    <source>
        <dbReference type="ARBA" id="ARBA00022694"/>
    </source>
</evidence>
<comment type="subcellular location">
    <subcellularLocation>
        <location evidence="2 15 17">Cytoplasm</location>
    </subcellularLocation>
</comment>
<evidence type="ECO:0000313" key="20">
    <source>
        <dbReference type="Proteomes" id="UP000435649"/>
    </source>
</evidence>
<evidence type="ECO:0000256" key="9">
    <source>
        <dbReference type="ARBA" id="ARBA00022679"/>
    </source>
</evidence>
<reference evidence="19 20" key="1">
    <citation type="submission" date="2019-08" db="EMBL/GenBank/DDBJ databases">
        <title>In-depth cultivation of the pig gut microbiome towards novel bacterial diversity and tailored functional studies.</title>
        <authorList>
            <person name="Wylensek D."/>
            <person name="Hitch T.C.A."/>
            <person name="Clavel T."/>
        </authorList>
    </citation>
    <scope>NUCLEOTIDE SEQUENCE [LARGE SCALE GENOMIC DNA]</scope>
    <source>
        <strain evidence="19 20">BBE-744-WT-12</strain>
    </source>
</reference>
<dbReference type="Gene3D" id="3.40.1280.10">
    <property type="match status" value="1"/>
</dbReference>
<dbReference type="InterPro" id="IPR029028">
    <property type="entry name" value="Alpha/beta_knot_MTases"/>
</dbReference>
<evidence type="ECO:0000256" key="3">
    <source>
        <dbReference type="ARBA" id="ARBA00007630"/>
    </source>
</evidence>
<keyword evidence="9 15" id="KW-0808">Transferase</keyword>
<feature type="domain" description="tRNA methyltransferase TRMD/TRM10-type" evidence="18">
    <location>
        <begin position="1"/>
        <end position="222"/>
    </location>
</feature>
<dbReference type="GO" id="GO:0002939">
    <property type="term" value="P:tRNA N1-guanine methylation"/>
    <property type="evidence" value="ECO:0007669"/>
    <property type="project" value="TreeGrafter"/>
</dbReference>
<organism evidence="19 20">
    <name type="scientific">Victivallis lenta</name>
    <dbReference type="NCBI Taxonomy" id="2606640"/>
    <lineage>
        <taxon>Bacteria</taxon>
        <taxon>Pseudomonadati</taxon>
        <taxon>Lentisphaerota</taxon>
        <taxon>Lentisphaeria</taxon>
        <taxon>Victivallales</taxon>
        <taxon>Victivallaceae</taxon>
        <taxon>Victivallis</taxon>
    </lineage>
</organism>
<proteinExistence type="inferred from homology"/>
<dbReference type="RefSeq" id="WP_106054058.1">
    <property type="nucleotide sequence ID" value="NZ_VUNS01000020.1"/>
</dbReference>
<evidence type="ECO:0000256" key="14">
    <source>
        <dbReference type="ARBA" id="ARBA00047783"/>
    </source>
</evidence>
<evidence type="ECO:0000256" key="16">
    <source>
        <dbReference type="PIRSR" id="PIRSR000386-1"/>
    </source>
</evidence>
<dbReference type="InterPro" id="IPR029026">
    <property type="entry name" value="tRNA_m1G_MTases_N"/>
</dbReference>
<dbReference type="InterPro" id="IPR023148">
    <property type="entry name" value="tRNA_m1G_MeTrfase_C_sf"/>
</dbReference>
<evidence type="ECO:0000256" key="7">
    <source>
        <dbReference type="ARBA" id="ARBA00022490"/>
    </source>
</evidence>
<dbReference type="SUPFAM" id="SSF75217">
    <property type="entry name" value="alpha/beta knot"/>
    <property type="match status" value="1"/>
</dbReference>
<evidence type="ECO:0000256" key="15">
    <source>
        <dbReference type="HAMAP-Rule" id="MF_00605"/>
    </source>
</evidence>
<evidence type="ECO:0000259" key="18">
    <source>
        <dbReference type="Pfam" id="PF01746"/>
    </source>
</evidence>
<dbReference type="PANTHER" id="PTHR46417">
    <property type="entry name" value="TRNA (GUANINE-N(1)-)-METHYLTRANSFERASE"/>
    <property type="match status" value="1"/>
</dbReference>
<evidence type="ECO:0000256" key="13">
    <source>
        <dbReference type="ARBA" id="ARBA00033392"/>
    </source>
</evidence>
<keyword evidence="20" id="KW-1185">Reference proteome</keyword>
<keyword evidence="11 15" id="KW-0819">tRNA processing</keyword>
<name>A0A844G6P3_9BACT</name>
<dbReference type="Gene3D" id="1.10.1270.20">
    <property type="entry name" value="tRNA(m1g37)methyltransferase, domain 2"/>
    <property type="match status" value="1"/>
</dbReference>
<evidence type="ECO:0000256" key="17">
    <source>
        <dbReference type="RuleBase" id="RU003464"/>
    </source>
</evidence>
<dbReference type="InterPro" id="IPR016009">
    <property type="entry name" value="tRNA_MeTrfase_TRMD/TRM10"/>
</dbReference>
<dbReference type="GO" id="GO:0005829">
    <property type="term" value="C:cytosol"/>
    <property type="evidence" value="ECO:0007669"/>
    <property type="project" value="TreeGrafter"/>
</dbReference>
<evidence type="ECO:0000256" key="4">
    <source>
        <dbReference type="ARBA" id="ARBA00011738"/>
    </source>
</evidence>